<name>A0A7X0FS26_9MICO</name>
<accession>A0A7X0FS26</accession>
<dbReference type="EMBL" id="JACHML010000001">
    <property type="protein sequence ID" value="MBB6392631.1"/>
    <property type="molecule type" value="Genomic_DNA"/>
</dbReference>
<dbReference type="Pfam" id="PF09972">
    <property type="entry name" value="DUF2207"/>
    <property type="match status" value="1"/>
</dbReference>
<feature type="compositionally biased region" description="Low complexity" evidence="1">
    <location>
        <begin position="631"/>
        <end position="645"/>
    </location>
</feature>
<keyword evidence="2" id="KW-1133">Transmembrane helix</keyword>
<evidence type="ECO:0000256" key="1">
    <source>
        <dbReference type="SAM" id="MobiDB-lite"/>
    </source>
</evidence>
<comment type="caution">
    <text evidence="5">The sequence shown here is derived from an EMBL/GenBank/DDBJ whole genome shotgun (WGS) entry which is preliminary data.</text>
</comment>
<keyword evidence="3" id="KW-0732">Signal</keyword>
<evidence type="ECO:0000256" key="3">
    <source>
        <dbReference type="SAM" id="SignalP"/>
    </source>
</evidence>
<evidence type="ECO:0000259" key="4">
    <source>
        <dbReference type="Pfam" id="PF09972"/>
    </source>
</evidence>
<protein>
    <submittedName>
        <fullName evidence="5">Putative membrane protein YgcG</fullName>
    </submittedName>
</protein>
<feature type="transmembrane region" description="Helical" evidence="2">
    <location>
        <begin position="483"/>
        <end position="505"/>
    </location>
</feature>
<feature type="region of interest" description="Disordered" evidence="1">
    <location>
        <begin position="629"/>
        <end position="667"/>
    </location>
</feature>
<feature type="signal peptide" evidence="3">
    <location>
        <begin position="1"/>
        <end position="29"/>
    </location>
</feature>
<dbReference type="InterPro" id="IPR018702">
    <property type="entry name" value="DUF2207"/>
</dbReference>
<feature type="chain" id="PRO_5030578101" evidence="3">
    <location>
        <begin position="30"/>
        <end position="667"/>
    </location>
</feature>
<dbReference type="InterPro" id="IPR036259">
    <property type="entry name" value="MFS_trans_sf"/>
</dbReference>
<dbReference type="AlphaFoldDB" id="A0A7X0FS26"/>
<keyword evidence="6" id="KW-1185">Reference proteome</keyword>
<evidence type="ECO:0000313" key="6">
    <source>
        <dbReference type="Proteomes" id="UP000537775"/>
    </source>
</evidence>
<keyword evidence="2" id="KW-0812">Transmembrane</keyword>
<evidence type="ECO:0000256" key="2">
    <source>
        <dbReference type="SAM" id="Phobius"/>
    </source>
</evidence>
<gene>
    <name evidence="5" type="ORF">HD594_002944</name>
</gene>
<sequence length="667" mass="69694">MGRISAVRAATSVIALCAAMAAAAAPAIAATDAARDAVTASAGAVAARAHTGVDDFTFDSFEADYWLAPGTGGRSELFTTETIVARFPEFDQNKGIVRALPLSDSGIAHETTVVEVTGADGAPIPWWLEYDDEFAYVLTGDDTYVHGAQTYVVSYAMSDVVLRYPDTGADEFYWDTVGTDHAQPFDVVTVRVHVAGDAAHGLLGERAYCYTGGAGSTDECEIAGPEPDDPWPDLPYYWMVASGADDPARDAVVFTASDGPLGADENVTVALGFAVGTFAALTPPPEPPYPWWQWILPGIAFLAGPGALVFVLAARAVLRRNPDRAPVIVQYAPPVDESPTLSAGVLGVPDRAFAAHVVDLAVRDVLEITAEGDRADPDDFAVALRSKEGLDDDDRRLLKVLYGKSPAVGDSVDLGAFSSDPPIRAVSYVRRIEKSAVSDGYRAERPTWIGRMRGALAIGGLVAAIALLAFGEDLDTVTDVAGWGSSVYVAAVISGFAAFFIVPFVPVPATMLTLAGGRHKTYLEGIRTYLELAEEERLAAAQTPRTADLVSSGRRPYGDDPGGTGDRVVNLYERLLPYAVLFGMQREWLEVIRHAGPSAVTGDMALSSALDSGALSDASRSIGRLAITPVSSGSSRSSGSFSGGFSSSGGSSGGGFSGGGGGGFGGR</sequence>
<feature type="transmembrane region" description="Helical" evidence="2">
    <location>
        <begin position="291"/>
        <end position="314"/>
    </location>
</feature>
<dbReference type="Proteomes" id="UP000537775">
    <property type="component" value="Unassembled WGS sequence"/>
</dbReference>
<reference evidence="5 6" key="1">
    <citation type="submission" date="2020-08" db="EMBL/GenBank/DDBJ databases">
        <title>Sequencing the genomes of 1000 actinobacteria strains.</title>
        <authorList>
            <person name="Klenk H.-P."/>
        </authorList>
    </citation>
    <scope>NUCLEOTIDE SEQUENCE [LARGE SCALE GENOMIC DNA]</scope>
    <source>
        <strain evidence="5 6">DSM 12511</strain>
    </source>
</reference>
<dbReference type="RefSeq" id="WP_271171148.1">
    <property type="nucleotide sequence ID" value="NZ_BAAAJR010000001.1"/>
</dbReference>
<evidence type="ECO:0000313" key="5">
    <source>
        <dbReference type="EMBL" id="MBB6392631.1"/>
    </source>
</evidence>
<feature type="domain" description="DUF2207" evidence="4">
    <location>
        <begin position="80"/>
        <end position="195"/>
    </location>
</feature>
<dbReference type="SUPFAM" id="SSF103473">
    <property type="entry name" value="MFS general substrate transporter"/>
    <property type="match status" value="1"/>
</dbReference>
<organism evidence="5 6">
    <name type="scientific">Microbacterium thalassium</name>
    <dbReference type="NCBI Taxonomy" id="362649"/>
    <lineage>
        <taxon>Bacteria</taxon>
        <taxon>Bacillati</taxon>
        <taxon>Actinomycetota</taxon>
        <taxon>Actinomycetes</taxon>
        <taxon>Micrococcales</taxon>
        <taxon>Microbacteriaceae</taxon>
        <taxon>Microbacterium</taxon>
    </lineage>
</organism>
<feature type="compositionally biased region" description="Gly residues" evidence="1">
    <location>
        <begin position="646"/>
        <end position="667"/>
    </location>
</feature>
<proteinExistence type="predicted"/>
<feature type="transmembrane region" description="Helical" evidence="2">
    <location>
        <begin position="454"/>
        <end position="471"/>
    </location>
</feature>
<keyword evidence="2" id="KW-0472">Membrane</keyword>